<dbReference type="SUPFAM" id="SSF63520">
    <property type="entry name" value="PTS-regulatory domain, PRD"/>
    <property type="match status" value="1"/>
</dbReference>
<dbReference type="Proteomes" id="UP001288944">
    <property type="component" value="Unassembled WGS sequence"/>
</dbReference>
<evidence type="ECO:0000313" key="2">
    <source>
        <dbReference type="EMBL" id="MDZ7543420.1"/>
    </source>
</evidence>
<dbReference type="InterPro" id="IPR011608">
    <property type="entry name" value="PRD"/>
</dbReference>
<accession>A0AAW9K9L7</accession>
<gene>
    <name evidence="2" type="ORF">GNF83_20020</name>
</gene>
<feature type="non-terminal residue" evidence="2">
    <location>
        <position position="1"/>
    </location>
</feature>
<feature type="domain" description="PRD" evidence="1">
    <location>
        <begin position="1"/>
        <end position="50"/>
    </location>
</feature>
<dbReference type="Pfam" id="PF00874">
    <property type="entry name" value="PRD"/>
    <property type="match status" value="1"/>
</dbReference>
<name>A0AAW9K9L7_CLOPF</name>
<evidence type="ECO:0000313" key="3">
    <source>
        <dbReference type="Proteomes" id="UP001288944"/>
    </source>
</evidence>
<dbReference type="PROSITE" id="PS51372">
    <property type="entry name" value="PRD_2"/>
    <property type="match status" value="1"/>
</dbReference>
<dbReference type="GO" id="GO:0006355">
    <property type="term" value="P:regulation of DNA-templated transcription"/>
    <property type="evidence" value="ECO:0007669"/>
    <property type="project" value="InterPro"/>
</dbReference>
<evidence type="ECO:0000259" key="1">
    <source>
        <dbReference type="PROSITE" id="PS51372"/>
    </source>
</evidence>
<proteinExistence type="predicted"/>
<dbReference type="AlphaFoldDB" id="A0AAW9K9L7"/>
<protein>
    <submittedName>
        <fullName evidence="2">PRD domain-containing protein</fullName>
    </submittedName>
</protein>
<dbReference type="Gene3D" id="1.10.1790.10">
    <property type="entry name" value="PRD domain"/>
    <property type="match status" value="1"/>
</dbReference>
<dbReference type="EMBL" id="WNUR01001164">
    <property type="protein sequence ID" value="MDZ7543420.1"/>
    <property type="molecule type" value="Genomic_DNA"/>
</dbReference>
<dbReference type="InterPro" id="IPR036634">
    <property type="entry name" value="PRD_sf"/>
</dbReference>
<organism evidence="2 3">
    <name type="scientific">Clostridium perfringens</name>
    <dbReference type="NCBI Taxonomy" id="1502"/>
    <lineage>
        <taxon>Bacteria</taxon>
        <taxon>Bacillati</taxon>
        <taxon>Bacillota</taxon>
        <taxon>Clostridia</taxon>
        <taxon>Eubacteriales</taxon>
        <taxon>Clostridiaceae</taxon>
        <taxon>Clostridium</taxon>
    </lineage>
</organism>
<comment type="caution">
    <text evidence="2">The sequence shown here is derived from an EMBL/GenBank/DDBJ whole genome shotgun (WGS) entry which is preliminary data.</text>
</comment>
<sequence length="50" mass="6031">DIIKVKYQDSYKCVNKISEFIYKKYNYVISNEEKLYLTIHIAKILSKQTI</sequence>
<reference evidence="2" key="1">
    <citation type="submission" date="2019-11" db="EMBL/GenBank/DDBJ databases">
        <title>Characterization of Clostridium perfringens isolates from swine manure treated agricultural soils.</title>
        <authorList>
            <person name="Wushke S.T."/>
        </authorList>
    </citation>
    <scope>NUCLEOTIDE SEQUENCE</scope>
    <source>
        <strain evidence="2">X62</strain>
    </source>
</reference>